<reference evidence="2" key="1">
    <citation type="submission" date="2017-03" db="EMBL/GenBank/DDBJ databases">
        <title>Phytopthora megakarya and P. palmivora, two closely related causual agents of cacao black pod achieved similar genome size and gene model numbers by different mechanisms.</title>
        <authorList>
            <person name="Ali S."/>
            <person name="Shao J."/>
            <person name="Larry D.J."/>
            <person name="Kronmiller B."/>
            <person name="Shen D."/>
            <person name="Strem M.D."/>
            <person name="Melnick R.L."/>
            <person name="Guiltinan M.J."/>
            <person name="Tyler B.M."/>
            <person name="Meinhardt L.W."/>
            <person name="Bailey B.A."/>
        </authorList>
    </citation>
    <scope>NUCLEOTIDE SEQUENCE [LARGE SCALE GENOMIC DNA]</scope>
    <source>
        <strain evidence="2">zdho120</strain>
    </source>
</reference>
<name>A0A225WNF0_9STRA</name>
<evidence type="ECO:0000313" key="2">
    <source>
        <dbReference type="Proteomes" id="UP000198211"/>
    </source>
</evidence>
<dbReference type="EMBL" id="NBNE01000498">
    <property type="protein sequence ID" value="OWZ19034.1"/>
    <property type="molecule type" value="Genomic_DNA"/>
</dbReference>
<dbReference type="Proteomes" id="UP000198211">
    <property type="component" value="Unassembled WGS sequence"/>
</dbReference>
<accession>A0A225WNF0</accession>
<keyword evidence="2" id="KW-1185">Reference proteome</keyword>
<dbReference type="OrthoDB" id="89966at2759"/>
<evidence type="ECO:0000313" key="1">
    <source>
        <dbReference type="EMBL" id="OWZ19034.1"/>
    </source>
</evidence>
<gene>
    <name evidence="1" type="ORF">PHMEG_0006780</name>
</gene>
<dbReference type="AlphaFoldDB" id="A0A225WNF0"/>
<organism evidence="1 2">
    <name type="scientific">Phytophthora megakarya</name>
    <dbReference type="NCBI Taxonomy" id="4795"/>
    <lineage>
        <taxon>Eukaryota</taxon>
        <taxon>Sar</taxon>
        <taxon>Stramenopiles</taxon>
        <taxon>Oomycota</taxon>
        <taxon>Peronosporomycetes</taxon>
        <taxon>Peronosporales</taxon>
        <taxon>Peronosporaceae</taxon>
        <taxon>Phytophthora</taxon>
    </lineage>
</organism>
<sequence length="115" mass="13423">MKTKQDPFHVIPSFKEENIEKTQRKSLSKQLSNAMYDIGSGIRTPDTMADRMKTTLQRVDLSNVRYIERGKHIRVVSTSQLETVHSKLRKMLDRIVSFEVGMRILDIFLLKTRLT</sequence>
<proteinExistence type="predicted"/>
<protein>
    <submittedName>
        <fullName evidence="1">Uncharacterized protein</fullName>
    </submittedName>
</protein>
<comment type="caution">
    <text evidence="1">The sequence shown here is derived from an EMBL/GenBank/DDBJ whole genome shotgun (WGS) entry which is preliminary data.</text>
</comment>